<keyword evidence="2" id="KW-0472">Membrane</keyword>
<feature type="region of interest" description="Disordered" evidence="1">
    <location>
        <begin position="134"/>
        <end position="158"/>
    </location>
</feature>
<proteinExistence type="predicted"/>
<sequence length="158" mass="16944">MVLVCLPYWAALSFRLGPTPPPAWLLGCTLIAMVAVLAFPSPRQRRTRSSARADAPAGDRIYAWAVILRRQARGLYQALPVAVVSLVLFGFFLVTTDRGFDRAALLRYLGHLGLFFAGVPLTLTAVYGRSFTAAQPASSRQSSPEATPTQGSTAGPPP</sequence>
<keyword evidence="2" id="KW-1133">Transmembrane helix</keyword>
<feature type="compositionally biased region" description="Low complexity" evidence="1">
    <location>
        <begin position="134"/>
        <end position="146"/>
    </location>
</feature>
<dbReference type="Proteomes" id="UP000252355">
    <property type="component" value="Unassembled WGS sequence"/>
</dbReference>
<protein>
    <submittedName>
        <fullName evidence="3">Uncharacterized protein</fullName>
    </submittedName>
</protein>
<evidence type="ECO:0000256" key="2">
    <source>
        <dbReference type="SAM" id="Phobius"/>
    </source>
</evidence>
<organism evidence="3 4">
    <name type="scientific">Candidatus Ozemobacter sibiricus</name>
    <dbReference type="NCBI Taxonomy" id="2268124"/>
    <lineage>
        <taxon>Bacteria</taxon>
        <taxon>Candidatus Ozemobacteria</taxon>
        <taxon>Candidatus Ozemobacterales</taxon>
        <taxon>Candidatus Ozemobacteraceae</taxon>
        <taxon>Candidatus Ozemobacter</taxon>
    </lineage>
</organism>
<dbReference type="AlphaFoldDB" id="A0A367ZR01"/>
<feature type="compositionally biased region" description="Polar residues" evidence="1">
    <location>
        <begin position="147"/>
        <end position="158"/>
    </location>
</feature>
<accession>A0A367ZR01</accession>
<feature type="transmembrane region" description="Helical" evidence="2">
    <location>
        <begin position="22"/>
        <end position="39"/>
    </location>
</feature>
<evidence type="ECO:0000313" key="4">
    <source>
        <dbReference type="Proteomes" id="UP000252355"/>
    </source>
</evidence>
<comment type="caution">
    <text evidence="3">The sequence shown here is derived from an EMBL/GenBank/DDBJ whole genome shotgun (WGS) entry which is preliminary data.</text>
</comment>
<keyword evidence="2" id="KW-0812">Transmembrane</keyword>
<name>A0A367ZR01_9BACT</name>
<feature type="transmembrane region" description="Helical" evidence="2">
    <location>
        <begin position="78"/>
        <end position="96"/>
    </location>
</feature>
<gene>
    <name evidence="3" type="ORF">OZSIB_2871</name>
</gene>
<reference evidence="3 4" key="1">
    <citation type="submission" date="2018-05" db="EMBL/GenBank/DDBJ databases">
        <title>A metagenomic window into the 2 km-deep terrestrial subsurface aquifer revealed taxonomically and functionally diverse microbial community comprising novel uncultured bacterial lineages.</title>
        <authorList>
            <person name="Kadnikov V.V."/>
            <person name="Mardanov A.V."/>
            <person name="Beletsky A.V."/>
            <person name="Banks D."/>
            <person name="Pimenov N.V."/>
            <person name="Frank Y.A."/>
            <person name="Karnachuk O.V."/>
            <person name="Ravin N.V."/>
        </authorList>
    </citation>
    <scope>NUCLEOTIDE SEQUENCE [LARGE SCALE GENOMIC DNA]</scope>
    <source>
        <strain evidence="3">BY5</strain>
    </source>
</reference>
<feature type="transmembrane region" description="Helical" evidence="2">
    <location>
        <begin position="108"/>
        <end position="128"/>
    </location>
</feature>
<evidence type="ECO:0000256" key="1">
    <source>
        <dbReference type="SAM" id="MobiDB-lite"/>
    </source>
</evidence>
<dbReference type="EMBL" id="QOQW01000005">
    <property type="protein sequence ID" value="RCK80558.1"/>
    <property type="molecule type" value="Genomic_DNA"/>
</dbReference>
<evidence type="ECO:0000313" key="3">
    <source>
        <dbReference type="EMBL" id="RCK80558.1"/>
    </source>
</evidence>